<accession>A0A327ML33</accession>
<comment type="caution">
    <text evidence="5">The sequence shown here is derived from an EMBL/GenBank/DDBJ whole genome shotgun (WGS) entry which is preliminary data.</text>
</comment>
<keyword evidence="5" id="KW-0560">Oxidoreductase</keyword>
<sequence length="513" mass="54285">MSETEILIAGAGPTGLVLALSLARRGIACRILDRAAGPGEASRAMVVQARTLEFYRALGLAERVVAGGVPVEAVHLIEAGAEAARLPLRDFGAGLSPYPFALAFPQDDHERLLVAALQQAGLAVEWGTELTGFTETPEGVTATLRRDGAETTCRAAWLCGCDGAHSRVRETLGLGFAGGTYAQLFYVCDARIEGTFQRDLFIHLADRGLALMLPVRSRGVQRLIGVVPPALAGRAGLGFEDIRAEVEALLGIRVAAVNWFSTYHVHHRVAAQFRRGRAFLAGDAGHIHSPAGGQGMNTGIGDAVNLAWKLAEVVRGRAPPALLDSYEDERIPFARQLVATTDRAFRGAVAGGLGGRLLRRWLLPHLLPLVASTGAGRHAFFRILSQIRIAYPDSALSEGRAGGIAGGERLPWLGEVDNFAPLDGRSWRVQIHGAVRPGYAAALAAQGLPLDAWPWTEAAGQAGFHRDAAYLLRPDGHVGLADPAQDAGRLAAYAARHGLRFGAATAAPAATLE</sequence>
<keyword evidence="5" id="KW-0503">Monooxygenase</keyword>
<protein>
    <submittedName>
        <fullName evidence="5">Monooxygenase</fullName>
    </submittedName>
</protein>
<dbReference type="InterPro" id="IPR050641">
    <property type="entry name" value="RIFMO-like"/>
</dbReference>
<dbReference type="SUPFAM" id="SSF51905">
    <property type="entry name" value="FAD/NAD(P)-binding domain"/>
    <property type="match status" value="1"/>
</dbReference>
<evidence type="ECO:0000259" key="4">
    <source>
        <dbReference type="Pfam" id="PF01494"/>
    </source>
</evidence>
<dbReference type="Gene3D" id="3.50.50.60">
    <property type="entry name" value="FAD/NAD(P)-binding domain"/>
    <property type="match status" value="1"/>
</dbReference>
<dbReference type="PANTHER" id="PTHR43004">
    <property type="entry name" value="TRK SYSTEM POTASSIUM UPTAKE PROTEIN"/>
    <property type="match status" value="1"/>
</dbReference>
<dbReference type="Pfam" id="PF01494">
    <property type="entry name" value="FAD_binding_3"/>
    <property type="match status" value="1"/>
</dbReference>
<name>A0A327ML33_9PROT</name>
<gene>
    <name evidence="5" type="ORF">DOO78_01695</name>
</gene>
<evidence type="ECO:0000256" key="3">
    <source>
        <dbReference type="ARBA" id="ARBA00022827"/>
    </source>
</evidence>
<dbReference type="Proteomes" id="UP000249065">
    <property type="component" value="Unassembled WGS sequence"/>
</dbReference>
<proteinExistence type="predicted"/>
<reference evidence="6" key="1">
    <citation type="submission" date="2018-06" db="EMBL/GenBank/DDBJ databases">
        <authorList>
            <person name="Khan S.A."/>
        </authorList>
    </citation>
    <scope>NUCLEOTIDE SEQUENCE [LARGE SCALE GENOMIC DNA]</scope>
    <source>
        <strain evidence="6">DB-1506</strain>
    </source>
</reference>
<dbReference type="AlphaFoldDB" id="A0A327ML33"/>
<dbReference type="PRINTS" id="PR00420">
    <property type="entry name" value="RNGMNOXGNASE"/>
</dbReference>
<feature type="domain" description="FAD-binding" evidence="4">
    <location>
        <begin position="3"/>
        <end position="340"/>
    </location>
</feature>
<dbReference type="InterPro" id="IPR036188">
    <property type="entry name" value="FAD/NAD-bd_sf"/>
</dbReference>
<keyword evidence="3" id="KW-0274">FAD</keyword>
<evidence type="ECO:0000313" key="5">
    <source>
        <dbReference type="EMBL" id="RAI60868.1"/>
    </source>
</evidence>
<keyword evidence="6" id="KW-1185">Reference proteome</keyword>
<comment type="cofactor">
    <cofactor evidence="1">
        <name>FAD</name>
        <dbReference type="ChEBI" id="CHEBI:57692"/>
    </cofactor>
</comment>
<evidence type="ECO:0000313" key="6">
    <source>
        <dbReference type="Proteomes" id="UP000249065"/>
    </source>
</evidence>
<evidence type="ECO:0000256" key="2">
    <source>
        <dbReference type="ARBA" id="ARBA00022630"/>
    </source>
</evidence>
<dbReference type="OrthoDB" id="9791689at2"/>
<dbReference type="RefSeq" id="WP_111467980.1">
    <property type="nucleotide sequence ID" value="NZ_QLIX01000001.1"/>
</dbReference>
<dbReference type="GO" id="GO:0016709">
    <property type="term" value="F:oxidoreductase activity, acting on paired donors, with incorporation or reduction of molecular oxygen, NAD(P)H as one donor, and incorporation of one atom of oxygen"/>
    <property type="evidence" value="ECO:0007669"/>
    <property type="project" value="UniProtKB-ARBA"/>
</dbReference>
<dbReference type="EMBL" id="QLIX01000001">
    <property type="protein sequence ID" value="RAI60868.1"/>
    <property type="molecule type" value="Genomic_DNA"/>
</dbReference>
<dbReference type="InterPro" id="IPR002938">
    <property type="entry name" value="FAD-bd"/>
</dbReference>
<organism evidence="5 6">
    <name type="scientific">Roseicella frigidaeris</name>
    <dbReference type="NCBI Taxonomy" id="2230885"/>
    <lineage>
        <taxon>Bacteria</taxon>
        <taxon>Pseudomonadati</taxon>
        <taxon>Pseudomonadota</taxon>
        <taxon>Alphaproteobacteria</taxon>
        <taxon>Acetobacterales</taxon>
        <taxon>Roseomonadaceae</taxon>
        <taxon>Roseicella</taxon>
    </lineage>
</organism>
<dbReference type="PANTHER" id="PTHR43004:SF19">
    <property type="entry name" value="BINDING MONOOXYGENASE, PUTATIVE (JCVI)-RELATED"/>
    <property type="match status" value="1"/>
</dbReference>
<dbReference type="Gene3D" id="3.30.70.2450">
    <property type="match status" value="1"/>
</dbReference>
<dbReference type="GO" id="GO:0071949">
    <property type="term" value="F:FAD binding"/>
    <property type="evidence" value="ECO:0007669"/>
    <property type="project" value="InterPro"/>
</dbReference>
<keyword evidence="2" id="KW-0285">Flavoprotein</keyword>
<evidence type="ECO:0000256" key="1">
    <source>
        <dbReference type="ARBA" id="ARBA00001974"/>
    </source>
</evidence>